<proteinExistence type="predicted"/>
<feature type="compositionally biased region" description="Low complexity" evidence="1">
    <location>
        <begin position="41"/>
        <end position="60"/>
    </location>
</feature>
<accession>A0A516G7C1</accession>
<evidence type="ECO:0000256" key="1">
    <source>
        <dbReference type="SAM" id="MobiDB-lite"/>
    </source>
</evidence>
<dbReference type="OrthoDB" id="2004788at2"/>
<dbReference type="EMBL" id="CP041616">
    <property type="protein sequence ID" value="QDO87427.1"/>
    <property type="molecule type" value="Genomic_DNA"/>
</dbReference>
<protein>
    <submittedName>
        <fullName evidence="2">Uncharacterized protein</fullName>
    </submittedName>
</protein>
<dbReference type="KEGG" id="orz:FNH13_02995"/>
<reference evidence="2 3" key="1">
    <citation type="submission" date="2019-07" db="EMBL/GenBank/DDBJ databases">
        <title>complete genome sequencing of Ornithinimicrobium sp. H23M54.</title>
        <authorList>
            <person name="Bae J.-W."/>
            <person name="Lee S.-Y."/>
        </authorList>
    </citation>
    <scope>NUCLEOTIDE SEQUENCE [LARGE SCALE GENOMIC DNA]</scope>
    <source>
        <strain evidence="2 3">H23M54</strain>
    </source>
</reference>
<sequence length="261" mass="28342">MTTGEDSAEPASERPTPTPEATAENVEGPDPSQVEAEAEASRSAQEAEAEASRSAQEAEAEASRSAEQEASQALLTSVWEAQDPEYQAMLCHYLVSDPDEFEESVTGGLSSESGLTDTEVTAFFEDTCLDLEVEWAKTSTDASTYTELSTRDLALVMKDPDAHSGERYVVYGYIWQFDAATGTEGFMARIDPVQHSRSYDFDHNIAAHAGEAGLFDDLVEGDIVRMHVQVRGAYSYDTQIGGNTTVPMLRVNIVEAVGFDD</sequence>
<keyword evidence="3" id="KW-1185">Reference proteome</keyword>
<gene>
    <name evidence="2" type="ORF">FNH13_02995</name>
</gene>
<name>A0A516G7C1_9MICO</name>
<feature type="region of interest" description="Disordered" evidence="1">
    <location>
        <begin position="1"/>
        <end position="69"/>
    </location>
</feature>
<evidence type="ECO:0000313" key="3">
    <source>
        <dbReference type="Proteomes" id="UP000315395"/>
    </source>
</evidence>
<organism evidence="2 3">
    <name type="scientific">Ornithinimicrobium ciconiae</name>
    <dbReference type="NCBI Taxonomy" id="2594265"/>
    <lineage>
        <taxon>Bacteria</taxon>
        <taxon>Bacillati</taxon>
        <taxon>Actinomycetota</taxon>
        <taxon>Actinomycetes</taxon>
        <taxon>Micrococcales</taxon>
        <taxon>Ornithinimicrobiaceae</taxon>
        <taxon>Ornithinimicrobium</taxon>
    </lineage>
</organism>
<dbReference type="AlphaFoldDB" id="A0A516G7C1"/>
<dbReference type="Proteomes" id="UP000315395">
    <property type="component" value="Chromosome"/>
</dbReference>
<dbReference type="RefSeq" id="WP_143782085.1">
    <property type="nucleotide sequence ID" value="NZ_CP041616.1"/>
</dbReference>
<evidence type="ECO:0000313" key="2">
    <source>
        <dbReference type="EMBL" id="QDO87427.1"/>
    </source>
</evidence>